<dbReference type="KEGG" id="lacs:H4075_19830"/>
<sequence length="286" mass="32301">MANVILNRLAEELTVLENELHEFKQAVTYLKEAKSNVETAVSAVANAENYHLENLTTIQEAYKAFESIYSSVASISNKIDAVDFPVRLNSIESMLNQVVNDIDVTTKSTLLELNKASETLVKADFDGKFSKLEKLLEVTAANNKSQLAEAIEQSKDNTEKFKGAIGQMNEELHAKFNEQIGEFKSLEIPDRFERLQSLVTGLLSVVNSTQTRIDNLERNFMDRFTEITEKNRATTQKIESIVEQNQIALQQLIKASEKRVKTLIYVTWGLGILAVISIIFSRFLKF</sequence>
<dbReference type="EMBL" id="CP060007">
    <property type="protein sequence ID" value="QNA44288.1"/>
    <property type="molecule type" value="Genomic_DNA"/>
</dbReference>
<accession>A0A7G5XFN5</accession>
<keyword evidence="1" id="KW-0472">Membrane</keyword>
<keyword evidence="1" id="KW-1133">Transmembrane helix</keyword>
<feature type="transmembrane region" description="Helical" evidence="1">
    <location>
        <begin position="263"/>
        <end position="284"/>
    </location>
</feature>
<proteinExistence type="predicted"/>
<organism evidence="2 3">
    <name type="scientific">Lacibacter sediminis</name>
    <dbReference type="NCBI Taxonomy" id="2760713"/>
    <lineage>
        <taxon>Bacteria</taxon>
        <taxon>Pseudomonadati</taxon>
        <taxon>Bacteroidota</taxon>
        <taxon>Chitinophagia</taxon>
        <taxon>Chitinophagales</taxon>
        <taxon>Chitinophagaceae</taxon>
        <taxon>Lacibacter</taxon>
    </lineage>
</organism>
<evidence type="ECO:0000256" key="1">
    <source>
        <dbReference type="SAM" id="Phobius"/>
    </source>
</evidence>
<protein>
    <submittedName>
        <fullName evidence="2">Uncharacterized protein</fullName>
    </submittedName>
</protein>
<dbReference type="RefSeq" id="WP_182802550.1">
    <property type="nucleotide sequence ID" value="NZ_CP060007.1"/>
</dbReference>
<keyword evidence="1" id="KW-0812">Transmembrane</keyword>
<keyword evidence="3" id="KW-1185">Reference proteome</keyword>
<reference evidence="3" key="1">
    <citation type="submission" date="2020-08" db="EMBL/GenBank/DDBJ databases">
        <title>Lacibacter sp. S13-6-6 genome sequencing.</title>
        <authorList>
            <person name="Jin L."/>
        </authorList>
    </citation>
    <scope>NUCLEOTIDE SEQUENCE [LARGE SCALE GENOMIC DNA]</scope>
    <source>
        <strain evidence="3">S13-6-6</strain>
    </source>
</reference>
<dbReference type="Proteomes" id="UP000515344">
    <property type="component" value="Chromosome"/>
</dbReference>
<gene>
    <name evidence="2" type="ORF">H4075_19830</name>
</gene>
<name>A0A7G5XFN5_9BACT</name>
<evidence type="ECO:0000313" key="2">
    <source>
        <dbReference type="EMBL" id="QNA44288.1"/>
    </source>
</evidence>
<dbReference type="AlphaFoldDB" id="A0A7G5XFN5"/>
<evidence type="ECO:0000313" key="3">
    <source>
        <dbReference type="Proteomes" id="UP000515344"/>
    </source>
</evidence>